<dbReference type="Proteomes" id="UP000799755">
    <property type="component" value="Unassembled WGS sequence"/>
</dbReference>
<keyword evidence="2" id="KW-1185">Reference proteome</keyword>
<reference evidence="1" key="1">
    <citation type="journal article" date="2020" name="Stud. Mycol.">
        <title>101 Dothideomycetes genomes: a test case for predicting lifestyles and emergence of pathogens.</title>
        <authorList>
            <person name="Haridas S."/>
            <person name="Albert R."/>
            <person name="Binder M."/>
            <person name="Bloem J."/>
            <person name="Labutti K."/>
            <person name="Salamov A."/>
            <person name="Andreopoulos B."/>
            <person name="Baker S."/>
            <person name="Barry K."/>
            <person name="Bills G."/>
            <person name="Bluhm B."/>
            <person name="Cannon C."/>
            <person name="Castanera R."/>
            <person name="Culley D."/>
            <person name="Daum C."/>
            <person name="Ezra D."/>
            <person name="Gonzalez J."/>
            <person name="Henrissat B."/>
            <person name="Kuo A."/>
            <person name="Liang C."/>
            <person name="Lipzen A."/>
            <person name="Lutzoni F."/>
            <person name="Magnuson J."/>
            <person name="Mondo S."/>
            <person name="Nolan M."/>
            <person name="Ohm R."/>
            <person name="Pangilinan J."/>
            <person name="Park H.-J."/>
            <person name="Ramirez L."/>
            <person name="Alfaro M."/>
            <person name="Sun H."/>
            <person name="Tritt A."/>
            <person name="Yoshinaga Y."/>
            <person name="Zwiers L.-H."/>
            <person name="Turgeon B."/>
            <person name="Goodwin S."/>
            <person name="Spatafora J."/>
            <person name="Crous P."/>
            <person name="Grigoriev I."/>
        </authorList>
    </citation>
    <scope>NUCLEOTIDE SEQUENCE</scope>
    <source>
        <strain evidence="1">ATCC 200398</strain>
    </source>
</reference>
<comment type="caution">
    <text evidence="1">The sequence shown here is derived from an EMBL/GenBank/DDBJ whole genome shotgun (WGS) entry which is preliminary data.</text>
</comment>
<protein>
    <submittedName>
        <fullName evidence="1">Uncharacterized protein</fullName>
    </submittedName>
</protein>
<name>A0ACB6RAW5_9PLEO</name>
<accession>A0ACB6RAW5</accession>
<sequence>MVVMVRAAAPVNGAVELREDWAQLANIIYFRVVTRLFLMLNEMVWCSLGTTGSQSQSRVTRFRTEIADSATTLDGRRYCLSLLSLPTVPRRFFNGFLSALVFVVLLSFVSFLSSLNISKIFLGRAGQSALADETQQDKPLKRIIEEVEDAEGVQIPYLTGYKVLRAGEVVKRSAPCKICLLEENKSFRDFNEISVETNYHCKQALVSRPVGADSFEYSCPPPRTFKSGHNLEDVGPGPFHIWEKETEEERAREPGTFEHRLATAALSARVGVEDRESFTGSTRRIVYVVEDNASPHSAQDIVAEYKLSASYLTPQTSIESSLSETAIRDRVKDAWYNMPQAQVDIECERFRSKLEKCVEQHRDNCFYG</sequence>
<dbReference type="EMBL" id="MU003496">
    <property type="protein sequence ID" value="KAF2475611.1"/>
    <property type="molecule type" value="Genomic_DNA"/>
</dbReference>
<proteinExistence type="predicted"/>
<gene>
    <name evidence="1" type="ORF">BDR25DRAFT_350980</name>
</gene>
<organism evidence="1 2">
    <name type="scientific">Lindgomyces ingoldianus</name>
    <dbReference type="NCBI Taxonomy" id="673940"/>
    <lineage>
        <taxon>Eukaryota</taxon>
        <taxon>Fungi</taxon>
        <taxon>Dikarya</taxon>
        <taxon>Ascomycota</taxon>
        <taxon>Pezizomycotina</taxon>
        <taxon>Dothideomycetes</taxon>
        <taxon>Pleosporomycetidae</taxon>
        <taxon>Pleosporales</taxon>
        <taxon>Lindgomycetaceae</taxon>
        <taxon>Lindgomyces</taxon>
    </lineage>
</organism>
<evidence type="ECO:0000313" key="1">
    <source>
        <dbReference type="EMBL" id="KAF2475611.1"/>
    </source>
</evidence>
<evidence type="ECO:0000313" key="2">
    <source>
        <dbReference type="Proteomes" id="UP000799755"/>
    </source>
</evidence>